<dbReference type="EMBL" id="HBFA01002506">
    <property type="protein sequence ID" value="CAD8649795.1"/>
    <property type="molecule type" value="Transcribed_RNA"/>
</dbReference>
<keyword evidence="1" id="KW-0677">Repeat</keyword>
<dbReference type="InterPro" id="IPR001646">
    <property type="entry name" value="5peptide_repeat"/>
</dbReference>
<accession>A0A7S0MW25</accession>
<evidence type="ECO:0000313" key="2">
    <source>
        <dbReference type="EMBL" id="CAD8649795.1"/>
    </source>
</evidence>
<gene>
    <name evidence="2" type="ORF">POBO1169_LOCUS1224</name>
</gene>
<dbReference type="Gene3D" id="2.160.20.80">
    <property type="entry name" value="E3 ubiquitin-protein ligase SopA"/>
    <property type="match status" value="1"/>
</dbReference>
<evidence type="ECO:0000256" key="1">
    <source>
        <dbReference type="ARBA" id="ARBA00022737"/>
    </source>
</evidence>
<name>A0A7S0MW25_9CHLO</name>
<sequence>MASSLSMRAALINAPVSAKTQQTRPRAIRQAPEIVASNDKFKAGKATLAATIAAVGMAMPAFADMGAALRLPPLDPDPNRCERGYTGNTIGQANGVSDKILDIRFCNFKAADLKAKVLSGALMSEADFSGANMQEVVLSKAYAAKSDFKGADFSNAIIDRAVFTNADFTGAVFTNAVITGADFTGANLASTDFEEALIGNEDVKRLCLNPTLVEDSRFSVGCRDD</sequence>
<proteinExistence type="predicted"/>
<dbReference type="PANTHER" id="PTHR47485:SF1">
    <property type="entry name" value="THYLAKOID LUMENAL 17.4 KDA PROTEIN, CHLOROPLASTIC"/>
    <property type="match status" value="1"/>
</dbReference>
<dbReference type="PANTHER" id="PTHR47485">
    <property type="entry name" value="THYLAKOID LUMENAL 17.4 KDA PROTEIN, CHLOROPLASTIC"/>
    <property type="match status" value="1"/>
</dbReference>
<dbReference type="Pfam" id="PF00805">
    <property type="entry name" value="Pentapeptide"/>
    <property type="match status" value="2"/>
</dbReference>
<reference evidence="2" key="1">
    <citation type="submission" date="2021-01" db="EMBL/GenBank/DDBJ databases">
        <authorList>
            <person name="Corre E."/>
            <person name="Pelletier E."/>
            <person name="Niang G."/>
            <person name="Scheremetjew M."/>
            <person name="Finn R."/>
            <person name="Kale V."/>
            <person name="Holt S."/>
            <person name="Cochrane G."/>
            <person name="Meng A."/>
            <person name="Brown T."/>
            <person name="Cohen L."/>
        </authorList>
    </citation>
    <scope>NUCLEOTIDE SEQUENCE</scope>
    <source>
        <strain evidence="2">CCMP722</strain>
    </source>
</reference>
<dbReference type="SUPFAM" id="SSF141571">
    <property type="entry name" value="Pentapeptide repeat-like"/>
    <property type="match status" value="1"/>
</dbReference>
<organism evidence="2">
    <name type="scientific">Pyramimonas obovata</name>
    <dbReference type="NCBI Taxonomy" id="1411642"/>
    <lineage>
        <taxon>Eukaryota</taxon>
        <taxon>Viridiplantae</taxon>
        <taxon>Chlorophyta</taxon>
        <taxon>Pyramimonadophyceae</taxon>
        <taxon>Pyramimonadales</taxon>
        <taxon>Pyramimonadaceae</taxon>
        <taxon>Pyramimonas</taxon>
        <taxon>Pyramimonas incertae sedis</taxon>
    </lineage>
</organism>
<dbReference type="AlphaFoldDB" id="A0A7S0MW25"/>
<protein>
    <recommendedName>
        <fullName evidence="3">Thylakoid lumenal 17.4 kDa protein, chloroplastic</fullName>
    </recommendedName>
</protein>
<evidence type="ECO:0008006" key="3">
    <source>
        <dbReference type="Google" id="ProtNLM"/>
    </source>
</evidence>